<name>A0AAV7TXQ8_PLEWA</name>
<dbReference type="AlphaFoldDB" id="A0AAV7TXQ8"/>
<evidence type="ECO:0000313" key="3">
    <source>
        <dbReference type="Proteomes" id="UP001066276"/>
    </source>
</evidence>
<accession>A0AAV7TXQ8</accession>
<protein>
    <submittedName>
        <fullName evidence="2">Uncharacterized protein</fullName>
    </submittedName>
</protein>
<keyword evidence="3" id="KW-1185">Reference proteome</keyword>
<feature type="region of interest" description="Disordered" evidence="1">
    <location>
        <begin position="1"/>
        <end position="59"/>
    </location>
</feature>
<sequence>MRQTGGLPRGGGLPRPPRTLSVGWGPGVAQQQVMAQKTGRDLRRGLPFPRHGLAKKKLPKYRSVPLLGQRLEKGRSSRLLRVLQEVR</sequence>
<dbReference type="Proteomes" id="UP001066276">
    <property type="component" value="Chromosome 3_2"/>
</dbReference>
<proteinExistence type="predicted"/>
<comment type="caution">
    <text evidence="2">The sequence shown here is derived from an EMBL/GenBank/DDBJ whole genome shotgun (WGS) entry which is preliminary data.</text>
</comment>
<evidence type="ECO:0000256" key="1">
    <source>
        <dbReference type="SAM" id="MobiDB-lite"/>
    </source>
</evidence>
<evidence type="ECO:0000313" key="2">
    <source>
        <dbReference type="EMBL" id="KAJ1181462.1"/>
    </source>
</evidence>
<gene>
    <name evidence="2" type="ORF">NDU88_006669</name>
</gene>
<reference evidence="2" key="1">
    <citation type="journal article" date="2022" name="bioRxiv">
        <title>Sequencing and chromosome-scale assembly of the giantPleurodeles waltlgenome.</title>
        <authorList>
            <person name="Brown T."/>
            <person name="Elewa A."/>
            <person name="Iarovenko S."/>
            <person name="Subramanian E."/>
            <person name="Araus A.J."/>
            <person name="Petzold A."/>
            <person name="Susuki M."/>
            <person name="Suzuki K.-i.T."/>
            <person name="Hayashi T."/>
            <person name="Toyoda A."/>
            <person name="Oliveira C."/>
            <person name="Osipova E."/>
            <person name="Leigh N.D."/>
            <person name="Simon A."/>
            <person name="Yun M.H."/>
        </authorList>
    </citation>
    <scope>NUCLEOTIDE SEQUENCE</scope>
    <source>
        <strain evidence="2">20211129_DDA</strain>
        <tissue evidence="2">Liver</tissue>
    </source>
</reference>
<organism evidence="2 3">
    <name type="scientific">Pleurodeles waltl</name>
    <name type="common">Iberian ribbed newt</name>
    <dbReference type="NCBI Taxonomy" id="8319"/>
    <lineage>
        <taxon>Eukaryota</taxon>
        <taxon>Metazoa</taxon>
        <taxon>Chordata</taxon>
        <taxon>Craniata</taxon>
        <taxon>Vertebrata</taxon>
        <taxon>Euteleostomi</taxon>
        <taxon>Amphibia</taxon>
        <taxon>Batrachia</taxon>
        <taxon>Caudata</taxon>
        <taxon>Salamandroidea</taxon>
        <taxon>Salamandridae</taxon>
        <taxon>Pleurodelinae</taxon>
        <taxon>Pleurodeles</taxon>
    </lineage>
</organism>
<dbReference type="EMBL" id="JANPWB010000006">
    <property type="protein sequence ID" value="KAJ1181462.1"/>
    <property type="molecule type" value="Genomic_DNA"/>
</dbReference>